<keyword evidence="10" id="KW-1185">Reference proteome</keyword>
<feature type="region of interest" description="Disordered" evidence="6">
    <location>
        <begin position="1"/>
        <end position="68"/>
    </location>
</feature>
<keyword evidence="7" id="KW-1133">Transmembrane helix</keyword>
<dbReference type="PANTHER" id="PTHR10264:SF127">
    <property type="entry name" value="PODOCIN"/>
    <property type="match status" value="1"/>
</dbReference>
<dbReference type="Pfam" id="PF01145">
    <property type="entry name" value="Band_7"/>
    <property type="match status" value="1"/>
</dbReference>
<keyword evidence="7" id="KW-0812">Transmembrane</keyword>
<evidence type="ECO:0000256" key="7">
    <source>
        <dbReference type="SAM" id="Phobius"/>
    </source>
</evidence>
<evidence type="ECO:0000256" key="5">
    <source>
        <dbReference type="ARBA" id="ARBA00071670"/>
    </source>
</evidence>
<evidence type="ECO:0000256" key="3">
    <source>
        <dbReference type="ARBA" id="ARBA00023136"/>
    </source>
</evidence>
<evidence type="ECO:0000256" key="2">
    <source>
        <dbReference type="ARBA" id="ARBA00008164"/>
    </source>
</evidence>
<evidence type="ECO:0000256" key="1">
    <source>
        <dbReference type="ARBA" id="ARBA00004370"/>
    </source>
</evidence>
<proteinExistence type="inferred from homology"/>
<dbReference type="PANTHER" id="PTHR10264">
    <property type="entry name" value="BAND 7 PROTEIN-RELATED"/>
    <property type="match status" value="1"/>
</dbReference>
<dbReference type="InterPro" id="IPR043202">
    <property type="entry name" value="Band-7_stomatin-like"/>
</dbReference>
<gene>
    <name evidence="9" type="ORF">HJG59_013225</name>
</gene>
<evidence type="ECO:0000256" key="6">
    <source>
        <dbReference type="SAM" id="MobiDB-lite"/>
    </source>
</evidence>
<comment type="similarity">
    <text evidence="2">Belongs to the band 7/mec-2 family.</text>
</comment>
<dbReference type="SUPFAM" id="SSF117892">
    <property type="entry name" value="Band 7/SPFH domain"/>
    <property type="match status" value="1"/>
</dbReference>
<evidence type="ECO:0000313" key="10">
    <source>
        <dbReference type="Proteomes" id="UP000550707"/>
    </source>
</evidence>
<dbReference type="Proteomes" id="UP000550707">
    <property type="component" value="Unassembled WGS sequence"/>
</dbReference>
<dbReference type="Gene3D" id="3.30.479.30">
    <property type="entry name" value="Band 7 domain"/>
    <property type="match status" value="1"/>
</dbReference>
<protein>
    <recommendedName>
        <fullName evidence="5">Podocin</fullName>
    </recommendedName>
</protein>
<dbReference type="AlphaFoldDB" id="A0A7J8CSJ4"/>
<sequence>MERRARSSSREARGGGGGSPHKEKRAKAEKGGGGRGRRDAGRERRDLGRTRSPGEPCAPAATVVDVDEVRGPGEEGTEVLALLDCERPEEGTKSSGLGACEWLLVLTSLLLIIVTFPFSVWFCIKIVQEYERVILFRLGHLLPGRAKGPGLFFFLPCLDTYHKVDLRLQTLEIPFHEVVTKDMFIMEIDAICYYRIENASLLLSSLARVSKALQSLVQNTMKRLLAHRSLTEILLDRKSIAQDAKVALDSVTCTWGIKVERTEMW</sequence>
<comment type="subcellular location">
    <subcellularLocation>
        <location evidence="1">Membrane</location>
    </subcellularLocation>
</comment>
<dbReference type="PRINTS" id="PR00721">
    <property type="entry name" value="STOMATIN"/>
</dbReference>
<dbReference type="InterPro" id="IPR001107">
    <property type="entry name" value="Band_7"/>
</dbReference>
<feature type="transmembrane region" description="Helical" evidence="7">
    <location>
        <begin position="102"/>
        <end position="122"/>
    </location>
</feature>
<dbReference type="InterPro" id="IPR001972">
    <property type="entry name" value="Stomatin_HflK_fam"/>
</dbReference>
<name>A0A7J8CSJ4_MOLMO</name>
<evidence type="ECO:0000259" key="8">
    <source>
        <dbReference type="SMART" id="SM00244"/>
    </source>
</evidence>
<organism evidence="9 10">
    <name type="scientific">Molossus molossus</name>
    <name type="common">Pallas' mastiff bat</name>
    <name type="synonym">Vespertilio molossus</name>
    <dbReference type="NCBI Taxonomy" id="27622"/>
    <lineage>
        <taxon>Eukaryota</taxon>
        <taxon>Metazoa</taxon>
        <taxon>Chordata</taxon>
        <taxon>Craniata</taxon>
        <taxon>Vertebrata</taxon>
        <taxon>Euteleostomi</taxon>
        <taxon>Mammalia</taxon>
        <taxon>Eutheria</taxon>
        <taxon>Laurasiatheria</taxon>
        <taxon>Chiroptera</taxon>
        <taxon>Yangochiroptera</taxon>
        <taxon>Molossidae</taxon>
        <taxon>Molossus</taxon>
    </lineage>
</organism>
<dbReference type="SMART" id="SM00244">
    <property type="entry name" value="PHB"/>
    <property type="match status" value="1"/>
</dbReference>
<accession>A0A7J8CSJ4</accession>
<dbReference type="GO" id="GO:0009898">
    <property type="term" value="C:cytoplasmic side of plasma membrane"/>
    <property type="evidence" value="ECO:0007669"/>
    <property type="project" value="UniProtKB-ARBA"/>
</dbReference>
<comment type="function">
    <text evidence="4">Plays a role in the regulation of glomerular permeability, acting probably as a linker between the plasma membrane and the cytoskeleton.</text>
</comment>
<reference evidence="9 10" key="1">
    <citation type="journal article" date="2020" name="Nature">
        <title>Six reference-quality genomes reveal evolution of bat adaptations.</title>
        <authorList>
            <person name="Jebb D."/>
            <person name="Huang Z."/>
            <person name="Pippel M."/>
            <person name="Hughes G.M."/>
            <person name="Lavrichenko K."/>
            <person name="Devanna P."/>
            <person name="Winkler S."/>
            <person name="Jermiin L.S."/>
            <person name="Skirmuntt E.C."/>
            <person name="Katzourakis A."/>
            <person name="Burkitt-Gray L."/>
            <person name="Ray D.A."/>
            <person name="Sullivan K.A.M."/>
            <person name="Roscito J.G."/>
            <person name="Kirilenko B.M."/>
            <person name="Davalos L.M."/>
            <person name="Corthals A.P."/>
            <person name="Power M.L."/>
            <person name="Jones G."/>
            <person name="Ransome R.D."/>
            <person name="Dechmann D.K.N."/>
            <person name="Locatelli A.G."/>
            <person name="Puechmaille S.J."/>
            <person name="Fedrigo O."/>
            <person name="Jarvis E.D."/>
            <person name="Hiller M."/>
            <person name="Vernes S.C."/>
            <person name="Myers E.W."/>
            <person name="Teeling E.C."/>
        </authorList>
    </citation>
    <scope>NUCLEOTIDE SEQUENCE [LARGE SCALE GENOMIC DNA]</scope>
    <source>
        <strain evidence="9">MMolMol1</strain>
        <tissue evidence="9">Muscle</tissue>
    </source>
</reference>
<keyword evidence="3 7" id="KW-0472">Membrane</keyword>
<feature type="compositionally biased region" description="Basic and acidic residues" evidence="6">
    <location>
        <begin position="26"/>
        <end position="49"/>
    </location>
</feature>
<comment type="caution">
    <text evidence="9">The sequence shown here is derived from an EMBL/GenBank/DDBJ whole genome shotgun (WGS) entry which is preliminary data.</text>
</comment>
<evidence type="ECO:0000313" key="9">
    <source>
        <dbReference type="EMBL" id="KAF6413857.1"/>
    </source>
</evidence>
<evidence type="ECO:0000256" key="4">
    <source>
        <dbReference type="ARBA" id="ARBA00053394"/>
    </source>
</evidence>
<dbReference type="FunFam" id="3.30.479.30:FF:000004">
    <property type="entry name" value="Putative membrane protease family, stomatin"/>
    <property type="match status" value="1"/>
</dbReference>
<dbReference type="EMBL" id="JACASF010000020">
    <property type="protein sequence ID" value="KAF6413857.1"/>
    <property type="molecule type" value="Genomic_DNA"/>
</dbReference>
<feature type="compositionally biased region" description="Basic and acidic residues" evidence="6">
    <location>
        <begin position="1"/>
        <end position="13"/>
    </location>
</feature>
<feature type="domain" description="Band 7" evidence="8">
    <location>
        <begin position="122"/>
        <end position="264"/>
    </location>
</feature>
<dbReference type="InterPro" id="IPR036013">
    <property type="entry name" value="Band_7/SPFH_dom_sf"/>
</dbReference>